<evidence type="ECO:0000313" key="1">
    <source>
        <dbReference type="EMBL" id="KAI4370222.1"/>
    </source>
</evidence>
<proteinExistence type="predicted"/>
<dbReference type="Proteomes" id="UP001057402">
    <property type="component" value="Chromosome 5"/>
</dbReference>
<name>A0ACB9R2J8_9MYRT</name>
<evidence type="ECO:0000313" key="2">
    <source>
        <dbReference type="Proteomes" id="UP001057402"/>
    </source>
</evidence>
<protein>
    <submittedName>
        <fullName evidence="1">Uncharacterized protein</fullName>
    </submittedName>
</protein>
<keyword evidence="2" id="KW-1185">Reference proteome</keyword>
<dbReference type="EMBL" id="CM042884">
    <property type="protein sequence ID" value="KAI4370222.1"/>
    <property type="molecule type" value="Genomic_DNA"/>
</dbReference>
<sequence>MATAVQFLAVFALVSVLSAPVRSADPSQLQDFCVAIKEPNNAVFVNGKFCKNPNLATPNDFLFTGLQVPRHCLISKKGSQSTRCIASIS</sequence>
<gene>
    <name evidence="1" type="ORF">MLD38_018592</name>
</gene>
<comment type="caution">
    <text evidence="1">The sequence shown here is derived from an EMBL/GenBank/DDBJ whole genome shotgun (WGS) entry which is preliminary data.</text>
</comment>
<organism evidence="1 2">
    <name type="scientific">Melastoma candidum</name>
    <dbReference type="NCBI Taxonomy" id="119954"/>
    <lineage>
        <taxon>Eukaryota</taxon>
        <taxon>Viridiplantae</taxon>
        <taxon>Streptophyta</taxon>
        <taxon>Embryophyta</taxon>
        <taxon>Tracheophyta</taxon>
        <taxon>Spermatophyta</taxon>
        <taxon>Magnoliopsida</taxon>
        <taxon>eudicotyledons</taxon>
        <taxon>Gunneridae</taxon>
        <taxon>Pentapetalae</taxon>
        <taxon>rosids</taxon>
        <taxon>malvids</taxon>
        <taxon>Myrtales</taxon>
        <taxon>Melastomataceae</taxon>
        <taxon>Melastomatoideae</taxon>
        <taxon>Melastomateae</taxon>
        <taxon>Melastoma</taxon>
    </lineage>
</organism>
<accession>A0ACB9R2J8</accession>
<reference evidence="2" key="1">
    <citation type="journal article" date="2023" name="Front. Plant Sci.">
        <title>Chromosomal-level genome assembly of Melastoma candidum provides insights into trichome evolution.</title>
        <authorList>
            <person name="Zhong Y."/>
            <person name="Wu W."/>
            <person name="Sun C."/>
            <person name="Zou P."/>
            <person name="Liu Y."/>
            <person name="Dai S."/>
            <person name="Zhou R."/>
        </authorList>
    </citation>
    <scope>NUCLEOTIDE SEQUENCE [LARGE SCALE GENOMIC DNA]</scope>
</reference>